<feature type="transmembrane region" description="Helical" evidence="9">
    <location>
        <begin position="133"/>
        <end position="151"/>
    </location>
</feature>
<protein>
    <submittedName>
        <fullName evidence="12">Multidrug ABC transporter ATPase permease</fullName>
    </submittedName>
</protein>
<dbReference type="PROSITE" id="PS00211">
    <property type="entry name" value="ABC_TRANSPORTER_1"/>
    <property type="match status" value="1"/>
</dbReference>
<dbReference type="Gene3D" id="1.20.1560.10">
    <property type="entry name" value="ABC transporter type 1, transmembrane domain"/>
    <property type="match status" value="1"/>
</dbReference>
<dbReference type="GO" id="GO:0015421">
    <property type="term" value="F:ABC-type oligopeptide transporter activity"/>
    <property type="evidence" value="ECO:0007669"/>
    <property type="project" value="TreeGrafter"/>
</dbReference>
<dbReference type="FunFam" id="3.40.50.300:FF:000221">
    <property type="entry name" value="Multidrug ABC transporter ATP-binding protein"/>
    <property type="match status" value="1"/>
</dbReference>
<evidence type="ECO:0000259" key="10">
    <source>
        <dbReference type="PROSITE" id="PS50893"/>
    </source>
</evidence>
<dbReference type="GO" id="GO:0016887">
    <property type="term" value="F:ATP hydrolysis activity"/>
    <property type="evidence" value="ECO:0007669"/>
    <property type="project" value="InterPro"/>
</dbReference>
<evidence type="ECO:0000313" key="13">
    <source>
        <dbReference type="Proteomes" id="UP000051679"/>
    </source>
</evidence>
<dbReference type="SMART" id="SM00382">
    <property type="entry name" value="AAA"/>
    <property type="match status" value="1"/>
</dbReference>
<comment type="caution">
    <text evidence="12">The sequence shown here is derived from an EMBL/GenBank/DDBJ whole genome shotgun (WGS) entry which is preliminary data.</text>
</comment>
<reference evidence="12 13" key="1">
    <citation type="journal article" date="2015" name="Genome Announc.">
        <title>Expanding the biotechnology potential of lactobacilli through comparative genomics of 213 strains and associated genera.</title>
        <authorList>
            <person name="Sun Z."/>
            <person name="Harris H.M."/>
            <person name="McCann A."/>
            <person name="Guo C."/>
            <person name="Argimon S."/>
            <person name="Zhang W."/>
            <person name="Yang X."/>
            <person name="Jeffery I.B."/>
            <person name="Cooney J.C."/>
            <person name="Kagawa T.F."/>
            <person name="Liu W."/>
            <person name="Song Y."/>
            <person name="Salvetti E."/>
            <person name="Wrobel A."/>
            <person name="Rasinkangas P."/>
            <person name="Parkhill J."/>
            <person name="Rea M.C."/>
            <person name="O'Sullivan O."/>
            <person name="Ritari J."/>
            <person name="Douillard F.P."/>
            <person name="Paul Ross R."/>
            <person name="Yang R."/>
            <person name="Briner A.E."/>
            <person name="Felis G.E."/>
            <person name="de Vos W.M."/>
            <person name="Barrangou R."/>
            <person name="Klaenhammer T.R."/>
            <person name="Caufield P.W."/>
            <person name="Cui Y."/>
            <person name="Zhang H."/>
            <person name="O'Toole P.W."/>
        </authorList>
    </citation>
    <scope>NUCLEOTIDE SEQUENCE [LARGE SCALE GENOMIC DNA]</scope>
    <source>
        <strain evidence="12 13">DSM 20505</strain>
    </source>
</reference>
<evidence type="ECO:0000256" key="8">
    <source>
        <dbReference type="ARBA" id="ARBA00023136"/>
    </source>
</evidence>
<dbReference type="InterPro" id="IPR003439">
    <property type="entry name" value="ABC_transporter-like_ATP-bd"/>
</dbReference>
<dbReference type="SUPFAM" id="SSF90123">
    <property type="entry name" value="ABC transporter transmembrane region"/>
    <property type="match status" value="1"/>
</dbReference>
<dbReference type="InterPro" id="IPR011527">
    <property type="entry name" value="ABC1_TM_dom"/>
</dbReference>
<evidence type="ECO:0000256" key="6">
    <source>
        <dbReference type="ARBA" id="ARBA00022840"/>
    </source>
</evidence>
<dbReference type="Proteomes" id="UP000051679">
    <property type="component" value="Unassembled WGS sequence"/>
</dbReference>
<dbReference type="PROSITE" id="PS50893">
    <property type="entry name" value="ABC_TRANSPORTER_2"/>
    <property type="match status" value="1"/>
</dbReference>
<dbReference type="Pfam" id="PF00005">
    <property type="entry name" value="ABC_tran"/>
    <property type="match status" value="1"/>
</dbReference>
<organism evidence="12 13">
    <name type="scientific">Lacticaseibacillus sharpeae JCM 1186 = DSM 20505</name>
    <dbReference type="NCBI Taxonomy" id="1291052"/>
    <lineage>
        <taxon>Bacteria</taxon>
        <taxon>Bacillati</taxon>
        <taxon>Bacillota</taxon>
        <taxon>Bacilli</taxon>
        <taxon>Lactobacillales</taxon>
        <taxon>Lactobacillaceae</taxon>
        <taxon>Lacticaseibacillus</taxon>
    </lineage>
</organism>
<dbReference type="SUPFAM" id="SSF52540">
    <property type="entry name" value="P-loop containing nucleoside triphosphate hydrolases"/>
    <property type="match status" value="1"/>
</dbReference>
<dbReference type="AlphaFoldDB" id="A0A0R1ZIJ8"/>
<dbReference type="PANTHER" id="PTHR43394">
    <property type="entry name" value="ATP-DEPENDENT PERMEASE MDL1, MITOCHONDRIAL"/>
    <property type="match status" value="1"/>
</dbReference>
<keyword evidence="6" id="KW-0067">ATP-binding</keyword>
<evidence type="ECO:0000256" key="4">
    <source>
        <dbReference type="ARBA" id="ARBA00022692"/>
    </source>
</evidence>
<dbReference type="GO" id="GO:0005886">
    <property type="term" value="C:plasma membrane"/>
    <property type="evidence" value="ECO:0007669"/>
    <property type="project" value="UniProtKB-SubCell"/>
</dbReference>
<feature type="transmembrane region" description="Helical" evidence="9">
    <location>
        <begin position="157"/>
        <end position="175"/>
    </location>
</feature>
<sequence length="572" mass="62393">MLKTIWQHMHGLSRLCFILAPIVMLGEVFCDLQQPTLMANILDNGLGRGDMHYVVRTAVIMLLFAVTGLVCGAGCGALANYASLNMGAKLREHMLTVALASRKIGGLEPATIITRITNDVTQMQNLVMMLTRSLVRSPMWLLGGMIMSVVVSPQLAWILFIIMPLLMAFMFYIVYRSIPLFTVAQQKIDQLNRVMRENLNGIKTIKSYVLEPGQYQQFKVANAQLRDQSERAQRSTIIMSPVIMLMLNLGVVLALYLGGHKFAVGGITDGQIIAFINYMIQITNAMINMVNTITTFSRASTSATRVRAVLDEAEATETKATAELPASSSVTFDHVSFGYSDRDDIIKDVSFKVADGQWLGIIGTTGAGKSTLINLLTKLLTGNRGTIKIGGQDIGTLRADALHAKITVAVQDSTLFAGTVAENLRYGAPDADQAALQTAATVAQAEDFILAKDNGYDVTVEQMGRNFSGGQRQRLNIARALAPDPDILVLDDATSAVDQATNAQIRTALTASRKNRTTVIISQRLTNVMACDQIIVLQNGRITDKGTHAQLMRTSQFYQELAATQLHAKEVD</sequence>
<keyword evidence="7 9" id="KW-1133">Transmembrane helix</keyword>
<evidence type="ECO:0000313" key="12">
    <source>
        <dbReference type="EMBL" id="KRM54255.1"/>
    </source>
</evidence>
<proteinExistence type="predicted"/>
<dbReference type="OrthoDB" id="9770415at2"/>
<dbReference type="STRING" id="1291052.FC18_GL000474"/>
<keyword evidence="3" id="KW-1003">Cell membrane</keyword>
<dbReference type="InterPro" id="IPR003593">
    <property type="entry name" value="AAA+_ATPase"/>
</dbReference>
<dbReference type="GO" id="GO:0005524">
    <property type="term" value="F:ATP binding"/>
    <property type="evidence" value="ECO:0007669"/>
    <property type="project" value="UniProtKB-KW"/>
</dbReference>
<dbReference type="PANTHER" id="PTHR43394:SF1">
    <property type="entry name" value="ATP-BINDING CASSETTE SUB-FAMILY B MEMBER 10, MITOCHONDRIAL"/>
    <property type="match status" value="1"/>
</dbReference>
<feature type="domain" description="ABC transporter" evidence="10">
    <location>
        <begin position="330"/>
        <end position="564"/>
    </location>
</feature>
<feature type="transmembrane region" description="Helical" evidence="9">
    <location>
        <begin position="54"/>
        <end position="81"/>
    </location>
</feature>
<dbReference type="PROSITE" id="PS50929">
    <property type="entry name" value="ABC_TM1F"/>
    <property type="match status" value="1"/>
</dbReference>
<feature type="domain" description="ABC transmembrane type-1" evidence="11">
    <location>
        <begin position="18"/>
        <end position="298"/>
    </location>
</feature>
<keyword evidence="13" id="KW-1185">Reference proteome</keyword>
<comment type="subcellular location">
    <subcellularLocation>
        <location evidence="1">Cell membrane</location>
        <topology evidence="1">Multi-pass membrane protein</topology>
    </subcellularLocation>
</comment>
<dbReference type="InterPro" id="IPR027417">
    <property type="entry name" value="P-loop_NTPase"/>
</dbReference>
<gene>
    <name evidence="12" type="ORF">FC18_GL000474</name>
</gene>
<evidence type="ECO:0000256" key="5">
    <source>
        <dbReference type="ARBA" id="ARBA00022741"/>
    </source>
</evidence>
<keyword evidence="8 9" id="KW-0472">Membrane</keyword>
<dbReference type="RefSeq" id="WP_056976315.1">
    <property type="nucleotide sequence ID" value="NZ_AYYO01000056.1"/>
</dbReference>
<evidence type="ECO:0000259" key="11">
    <source>
        <dbReference type="PROSITE" id="PS50929"/>
    </source>
</evidence>
<dbReference type="EMBL" id="AYYO01000056">
    <property type="protein sequence ID" value="KRM54255.1"/>
    <property type="molecule type" value="Genomic_DNA"/>
</dbReference>
<keyword evidence="2" id="KW-0813">Transport</keyword>
<feature type="transmembrane region" description="Helical" evidence="9">
    <location>
        <begin position="236"/>
        <end position="256"/>
    </location>
</feature>
<name>A0A0R1ZIJ8_9LACO</name>
<dbReference type="Gene3D" id="3.40.50.300">
    <property type="entry name" value="P-loop containing nucleotide triphosphate hydrolases"/>
    <property type="match status" value="1"/>
</dbReference>
<accession>A0A0R1ZIJ8</accession>
<evidence type="ECO:0000256" key="7">
    <source>
        <dbReference type="ARBA" id="ARBA00022989"/>
    </source>
</evidence>
<dbReference type="Pfam" id="PF00664">
    <property type="entry name" value="ABC_membrane"/>
    <property type="match status" value="1"/>
</dbReference>
<evidence type="ECO:0000256" key="1">
    <source>
        <dbReference type="ARBA" id="ARBA00004651"/>
    </source>
</evidence>
<evidence type="ECO:0000256" key="2">
    <source>
        <dbReference type="ARBA" id="ARBA00022448"/>
    </source>
</evidence>
<dbReference type="CDD" id="cd18548">
    <property type="entry name" value="ABC_6TM_Tm287_like"/>
    <property type="match status" value="1"/>
</dbReference>
<keyword evidence="5" id="KW-0547">Nucleotide-binding</keyword>
<evidence type="ECO:0000256" key="3">
    <source>
        <dbReference type="ARBA" id="ARBA00022475"/>
    </source>
</evidence>
<dbReference type="InterPro" id="IPR036640">
    <property type="entry name" value="ABC1_TM_sf"/>
</dbReference>
<keyword evidence="4 9" id="KW-0812">Transmembrane</keyword>
<dbReference type="InterPro" id="IPR039421">
    <property type="entry name" value="Type_1_exporter"/>
</dbReference>
<evidence type="ECO:0000256" key="9">
    <source>
        <dbReference type="SAM" id="Phobius"/>
    </source>
</evidence>
<dbReference type="InterPro" id="IPR017871">
    <property type="entry name" value="ABC_transporter-like_CS"/>
</dbReference>
<dbReference type="PATRIC" id="fig|1291052.5.peg.485"/>